<evidence type="ECO:0000313" key="2">
    <source>
        <dbReference type="EMBL" id="KRM69249.1"/>
    </source>
</evidence>
<protein>
    <recommendedName>
        <fullName evidence="1">HTH cro/C1-type domain-containing protein</fullName>
    </recommendedName>
</protein>
<evidence type="ECO:0000259" key="1">
    <source>
        <dbReference type="PROSITE" id="PS50943"/>
    </source>
</evidence>
<dbReference type="Gene3D" id="1.10.260.40">
    <property type="entry name" value="lambda repressor-like DNA-binding domains"/>
    <property type="match status" value="1"/>
</dbReference>
<dbReference type="AlphaFoldDB" id="A0A0R2APY6"/>
<dbReference type="InterPro" id="IPR010982">
    <property type="entry name" value="Lambda_DNA-bd_dom_sf"/>
</dbReference>
<organism evidence="2 3">
    <name type="scientific">Apilactobacillus ozensis DSM 23829 = JCM 17196</name>
    <dbReference type="NCBI Taxonomy" id="1423781"/>
    <lineage>
        <taxon>Bacteria</taxon>
        <taxon>Bacillati</taxon>
        <taxon>Bacillota</taxon>
        <taxon>Bacilli</taxon>
        <taxon>Lactobacillales</taxon>
        <taxon>Lactobacillaceae</taxon>
        <taxon>Apilactobacillus</taxon>
    </lineage>
</organism>
<dbReference type="PATRIC" id="fig|1423781.4.peg.312"/>
<dbReference type="Proteomes" id="UP000052012">
    <property type="component" value="Unassembled WGS sequence"/>
</dbReference>
<dbReference type="InterPro" id="IPR001387">
    <property type="entry name" value="Cro/C1-type_HTH"/>
</dbReference>
<dbReference type="PROSITE" id="PS50943">
    <property type="entry name" value="HTH_CROC1"/>
    <property type="match status" value="1"/>
</dbReference>
<sequence length="115" mass="13319">MLGPIIKNIRKEKHMTQNQLSEITGYKQNTISQHEGQKRELGESDLRTYANAFGITPQHFYDRLSGSSEQIAKMIADNKNKDDTKKSLLNIIDRLTVEERQSVLEFARFKLSQHK</sequence>
<dbReference type="SMART" id="SM00530">
    <property type="entry name" value="HTH_XRE"/>
    <property type="match status" value="1"/>
</dbReference>
<dbReference type="CDD" id="cd00093">
    <property type="entry name" value="HTH_XRE"/>
    <property type="match status" value="1"/>
</dbReference>
<name>A0A0R2APY6_9LACO</name>
<proteinExistence type="predicted"/>
<dbReference type="STRING" id="1423781.FD06_GL000308"/>
<comment type="caution">
    <text evidence="2">The sequence shown here is derived from an EMBL/GenBank/DDBJ whole genome shotgun (WGS) entry which is preliminary data.</text>
</comment>
<feature type="domain" description="HTH cro/C1-type" evidence="1">
    <location>
        <begin position="6"/>
        <end position="60"/>
    </location>
</feature>
<gene>
    <name evidence="2" type="ORF">FD06_GL000308</name>
</gene>
<reference evidence="2 3" key="1">
    <citation type="journal article" date="2015" name="Genome Announc.">
        <title>Expanding the biotechnology potential of lactobacilli through comparative genomics of 213 strains and associated genera.</title>
        <authorList>
            <person name="Sun Z."/>
            <person name="Harris H.M."/>
            <person name="McCann A."/>
            <person name="Guo C."/>
            <person name="Argimon S."/>
            <person name="Zhang W."/>
            <person name="Yang X."/>
            <person name="Jeffery I.B."/>
            <person name="Cooney J.C."/>
            <person name="Kagawa T.F."/>
            <person name="Liu W."/>
            <person name="Song Y."/>
            <person name="Salvetti E."/>
            <person name="Wrobel A."/>
            <person name="Rasinkangas P."/>
            <person name="Parkhill J."/>
            <person name="Rea M.C."/>
            <person name="O'Sullivan O."/>
            <person name="Ritari J."/>
            <person name="Douillard F.P."/>
            <person name="Paul Ross R."/>
            <person name="Yang R."/>
            <person name="Briner A.E."/>
            <person name="Felis G.E."/>
            <person name="de Vos W.M."/>
            <person name="Barrangou R."/>
            <person name="Klaenhammer T.R."/>
            <person name="Caufield P.W."/>
            <person name="Cui Y."/>
            <person name="Zhang H."/>
            <person name="O'Toole P.W."/>
        </authorList>
    </citation>
    <scope>NUCLEOTIDE SEQUENCE [LARGE SCALE GENOMIC DNA]</scope>
    <source>
        <strain evidence="2 3">DSM 23829</strain>
    </source>
</reference>
<evidence type="ECO:0000313" key="3">
    <source>
        <dbReference type="Proteomes" id="UP000052012"/>
    </source>
</evidence>
<dbReference type="Pfam" id="PF12844">
    <property type="entry name" value="HTH_19"/>
    <property type="match status" value="1"/>
</dbReference>
<keyword evidence="3" id="KW-1185">Reference proteome</keyword>
<dbReference type="SUPFAM" id="SSF47413">
    <property type="entry name" value="lambda repressor-like DNA-binding domains"/>
    <property type="match status" value="1"/>
</dbReference>
<dbReference type="GO" id="GO:0003677">
    <property type="term" value="F:DNA binding"/>
    <property type="evidence" value="ECO:0007669"/>
    <property type="project" value="InterPro"/>
</dbReference>
<dbReference type="RefSeq" id="WP_054657827.1">
    <property type="nucleotide sequence ID" value="NZ_BBAX01000007.1"/>
</dbReference>
<accession>A0A0R2APY6</accession>
<dbReference type="EMBL" id="AYYQ01000006">
    <property type="protein sequence ID" value="KRM69249.1"/>
    <property type="molecule type" value="Genomic_DNA"/>
</dbReference>